<evidence type="ECO:0000313" key="4">
    <source>
        <dbReference type="EMBL" id="MDF0600219.1"/>
    </source>
</evidence>
<dbReference type="FunFam" id="2.30.30.140:FF:000022">
    <property type="entry name" value="Hydrogenase assembly chaperone HybG"/>
    <property type="match status" value="1"/>
</dbReference>
<sequence>MCLGIPGRIVEITDAARLMAMADVSGVRREVNVACVAGAALDDLVGAWVLIHVGFAMAVIDEDEAAETLEALRGLGEAQEALEQIAEGAKALAEQ</sequence>
<evidence type="ECO:0000256" key="2">
    <source>
        <dbReference type="ARBA" id="ARBA00053969"/>
    </source>
</evidence>
<organism evidence="4 5">
    <name type="scientific">Psychromarinibacter sediminicola</name>
    <dbReference type="NCBI Taxonomy" id="3033385"/>
    <lineage>
        <taxon>Bacteria</taxon>
        <taxon>Pseudomonadati</taxon>
        <taxon>Pseudomonadota</taxon>
        <taxon>Alphaproteobacteria</taxon>
        <taxon>Rhodobacterales</taxon>
        <taxon>Paracoccaceae</taxon>
        <taxon>Psychromarinibacter</taxon>
    </lineage>
</organism>
<comment type="similarity">
    <text evidence="1">Belongs to the HupF/HypC family.</text>
</comment>
<dbReference type="PROSITE" id="PS01097">
    <property type="entry name" value="HUPF_HYPC"/>
    <property type="match status" value="1"/>
</dbReference>
<dbReference type="GO" id="GO:1902670">
    <property type="term" value="F:carbon dioxide binding"/>
    <property type="evidence" value="ECO:0007669"/>
    <property type="project" value="TreeGrafter"/>
</dbReference>
<comment type="function">
    <text evidence="2">Involved in the maturation of [NiFe] hydrogenases. Involved in the biosynthesis of the Fe(CN)(2)CO cofactor.</text>
</comment>
<dbReference type="PANTHER" id="PTHR35177">
    <property type="entry name" value="HYDROGENASE MATURATION FACTOR HYBG"/>
    <property type="match status" value="1"/>
</dbReference>
<evidence type="ECO:0000313" key="5">
    <source>
        <dbReference type="Proteomes" id="UP001220964"/>
    </source>
</evidence>
<dbReference type="EMBL" id="JARGYC010000010">
    <property type="protein sequence ID" value="MDF0600219.1"/>
    <property type="molecule type" value="Genomic_DNA"/>
</dbReference>
<dbReference type="InterPro" id="IPR001109">
    <property type="entry name" value="Hydrogenase_HupF/HypC"/>
</dbReference>
<dbReference type="Gene3D" id="2.30.30.140">
    <property type="match status" value="1"/>
</dbReference>
<dbReference type="SUPFAM" id="SSF159127">
    <property type="entry name" value="HupF/HypC-like"/>
    <property type="match status" value="1"/>
</dbReference>
<dbReference type="GO" id="GO:0005506">
    <property type="term" value="F:iron ion binding"/>
    <property type="evidence" value="ECO:0007669"/>
    <property type="project" value="TreeGrafter"/>
</dbReference>
<dbReference type="Pfam" id="PF01455">
    <property type="entry name" value="HupF_HypC"/>
    <property type="match status" value="1"/>
</dbReference>
<proteinExistence type="inferred from homology"/>
<name>A0AAE3T8M9_9RHOB</name>
<reference evidence="4" key="1">
    <citation type="submission" date="2023-03" db="EMBL/GenBank/DDBJ databases">
        <title>Multiphase analysis and comparison of six strains from genera Psychromarinibacter, Lutimaribacter, and Maritimibacter, including a novel species: Psychromarinibacter sediminicola sp. nov.</title>
        <authorList>
            <person name="Wang Y.-H."/>
            <person name="Ye M.-Q."/>
            <person name="Du Z.-J."/>
        </authorList>
    </citation>
    <scope>NUCLEOTIDE SEQUENCE</scope>
    <source>
        <strain evidence="4">C21-152</strain>
    </source>
</reference>
<dbReference type="GO" id="GO:0051604">
    <property type="term" value="P:protein maturation"/>
    <property type="evidence" value="ECO:0007669"/>
    <property type="project" value="TreeGrafter"/>
</dbReference>
<dbReference type="PANTHER" id="PTHR35177:SF2">
    <property type="entry name" value="HYDROGENASE MATURATION FACTOR HYBG"/>
    <property type="match status" value="1"/>
</dbReference>
<dbReference type="InterPro" id="IPR019812">
    <property type="entry name" value="Hydgase_assmbl_chp_CS"/>
</dbReference>
<protein>
    <recommendedName>
        <fullName evidence="3">Hydrogenase maturation factor HypC</fullName>
    </recommendedName>
</protein>
<dbReference type="PRINTS" id="PR00445">
    <property type="entry name" value="HUPFHYPC"/>
</dbReference>
<dbReference type="RefSeq" id="WP_275566363.1">
    <property type="nucleotide sequence ID" value="NZ_JARGYC010000010.1"/>
</dbReference>
<dbReference type="Proteomes" id="UP001220964">
    <property type="component" value="Unassembled WGS sequence"/>
</dbReference>
<dbReference type="AlphaFoldDB" id="A0AAE3T8M9"/>
<gene>
    <name evidence="4" type="primary">hypC</name>
    <name evidence="4" type="ORF">P1J78_05705</name>
</gene>
<evidence type="ECO:0000256" key="1">
    <source>
        <dbReference type="ARBA" id="ARBA00006018"/>
    </source>
</evidence>
<comment type="caution">
    <text evidence="4">The sequence shown here is derived from an EMBL/GenBank/DDBJ whole genome shotgun (WGS) entry which is preliminary data.</text>
</comment>
<accession>A0AAE3T8M9</accession>
<dbReference type="NCBIfam" id="TIGR00074">
    <property type="entry name" value="hypC_hupF"/>
    <property type="match status" value="1"/>
</dbReference>
<keyword evidence="5" id="KW-1185">Reference proteome</keyword>
<evidence type="ECO:0000256" key="3">
    <source>
        <dbReference type="ARBA" id="ARBA00071976"/>
    </source>
</evidence>